<keyword evidence="5" id="KW-1185">Reference proteome</keyword>
<comment type="similarity">
    <text evidence="1">Belongs to the bacterial solute-binding protein 8 family.</text>
</comment>
<dbReference type="PANTHER" id="PTHR30535:SF34">
    <property type="entry name" value="MOLYBDATE-BINDING PROTEIN MOLA"/>
    <property type="match status" value="1"/>
</dbReference>
<evidence type="ECO:0000313" key="4">
    <source>
        <dbReference type="EMBL" id="MDH2390919.1"/>
    </source>
</evidence>
<feature type="domain" description="Fe/B12 periplasmic-binding" evidence="3">
    <location>
        <begin position="136"/>
        <end position="409"/>
    </location>
</feature>
<keyword evidence="2" id="KW-0732">Signal</keyword>
<dbReference type="PROSITE" id="PS50983">
    <property type="entry name" value="FE_B12_PBP"/>
    <property type="match status" value="1"/>
</dbReference>
<feature type="chain" id="PRO_5045879955" evidence="2">
    <location>
        <begin position="41"/>
        <end position="424"/>
    </location>
</feature>
<dbReference type="PANTHER" id="PTHR30535">
    <property type="entry name" value="VITAMIN B12-BINDING PROTEIN"/>
    <property type="match status" value="1"/>
</dbReference>
<comment type="caution">
    <text evidence="4">The sequence shown here is derived from an EMBL/GenBank/DDBJ whole genome shotgun (WGS) entry which is preliminary data.</text>
</comment>
<dbReference type="InterPro" id="IPR050902">
    <property type="entry name" value="ABC_Transporter_SBP"/>
</dbReference>
<evidence type="ECO:0000259" key="3">
    <source>
        <dbReference type="PROSITE" id="PS50983"/>
    </source>
</evidence>
<evidence type="ECO:0000313" key="5">
    <source>
        <dbReference type="Proteomes" id="UP001223144"/>
    </source>
</evidence>
<proteinExistence type="inferred from homology"/>
<name>A0ABT6HSS1_9ACTN</name>
<gene>
    <name evidence="4" type="ORF">QCN29_19410</name>
</gene>
<evidence type="ECO:0000256" key="1">
    <source>
        <dbReference type="ARBA" id="ARBA00008814"/>
    </source>
</evidence>
<dbReference type="InterPro" id="IPR002491">
    <property type="entry name" value="ABC_transptr_periplasmic_BD"/>
</dbReference>
<protein>
    <submittedName>
        <fullName evidence="4">ABC transporter substrate-binding protein</fullName>
    </submittedName>
</protein>
<dbReference type="Pfam" id="PF01497">
    <property type="entry name" value="Peripla_BP_2"/>
    <property type="match status" value="1"/>
</dbReference>
<accession>A0ABT6HSS1</accession>
<feature type="signal peptide" evidence="2">
    <location>
        <begin position="1"/>
        <end position="40"/>
    </location>
</feature>
<dbReference type="Gene3D" id="3.40.50.1980">
    <property type="entry name" value="Nitrogenase molybdenum iron protein domain"/>
    <property type="match status" value="2"/>
</dbReference>
<evidence type="ECO:0000256" key="2">
    <source>
        <dbReference type="SAM" id="SignalP"/>
    </source>
</evidence>
<dbReference type="Proteomes" id="UP001223144">
    <property type="component" value="Unassembled WGS sequence"/>
</dbReference>
<reference evidence="4 5" key="1">
    <citation type="submission" date="2023-04" db="EMBL/GenBank/DDBJ databases">
        <title>Streptomyces chengmaiensis sp. nov. isolated from the stem of mangrove plant in Hainan.</title>
        <authorList>
            <person name="Huang X."/>
            <person name="Zhou S."/>
            <person name="Chu X."/>
            <person name="Xie Y."/>
            <person name="Lin Y."/>
        </authorList>
    </citation>
    <scope>NUCLEOTIDE SEQUENCE [LARGE SCALE GENOMIC DNA]</scope>
    <source>
        <strain evidence="4 5">HNM0663</strain>
    </source>
</reference>
<dbReference type="RefSeq" id="WP_279929590.1">
    <property type="nucleotide sequence ID" value="NZ_JARWBG010000022.1"/>
</dbReference>
<organism evidence="4 5">
    <name type="scientific">Streptomyces chengmaiensis</name>
    <dbReference type="NCBI Taxonomy" id="3040919"/>
    <lineage>
        <taxon>Bacteria</taxon>
        <taxon>Bacillati</taxon>
        <taxon>Actinomycetota</taxon>
        <taxon>Actinomycetes</taxon>
        <taxon>Kitasatosporales</taxon>
        <taxon>Streptomycetaceae</taxon>
        <taxon>Streptomyces</taxon>
    </lineage>
</organism>
<dbReference type="EMBL" id="JARWBG010000022">
    <property type="protein sequence ID" value="MDH2390919.1"/>
    <property type="molecule type" value="Genomic_DNA"/>
</dbReference>
<dbReference type="SUPFAM" id="SSF53807">
    <property type="entry name" value="Helical backbone' metal receptor"/>
    <property type="match status" value="1"/>
</dbReference>
<sequence>MPVSLLRRRMPARRSTATTATTAAATASLLALSLALTACGGDSAPPAADTKAAESGGDGCIADFDPAKDYFPVKSRVEHARNFTLRYAKSYQVLTVKEPFPKGKPETYVLVRCGAPKPKLTGELAEAPQITTPVKSLYSASTTHLPLLTETGTLDVLTGVGNSAYISSPEVRERVRSGEVAVYAADNSIDAEKVIAAKPDVLMTGGADDPQYPKLRQAGIAVVANAEWLEPSPLGRAEWVKAVAALTGAEKRAGELFDTIESDYGKVAARAAKAAEKSEPVKVLPGTMYQGQWSMAPGGSYLGRLIKDAGGTYPWAGDRSAGNLQLGFEAVYAKGGDAKIWLTGEQWTSSADAVKADRRYGELAAVKDGEIWTNTKALGPEGGNDYFERGVLRPDLVLADLFAILHPEEAAGHTFAFHQKVPRA</sequence>